<dbReference type="EMBL" id="MOEC01000008">
    <property type="protein sequence ID" value="OIS93729.1"/>
    <property type="molecule type" value="Genomic_DNA"/>
</dbReference>
<dbReference type="Pfam" id="PF00583">
    <property type="entry name" value="Acetyltransf_1"/>
    <property type="match status" value="1"/>
</dbReference>
<dbReference type="PROSITE" id="PS51186">
    <property type="entry name" value="GNAT"/>
    <property type="match status" value="1"/>
</dbReference>
<dbReference type="GO" id="GO:1990189">
    <property type="term" value="F:protein N-terminal-serine acetyltransferase activity"/>
    <property type="evidence" value="ECO:0007669"/>
    <property type="project" value="TreeGrafter"/>
</dbReference>
<sequence>MKLSVAPFVSDDVPELTTWFPDMASVVQWGGPRLHAPLDRSQLQPLLDAAGQDGTWRAWTVRKDGHCVIGHFELLFDSVCGQATLGRVAIAPGARGKGYATPLVRTALEIAFGREDIHRVELRVFDFNATAVAVYERMGFIREGTCRAAVRVGADTWNVHIMSLLRPEWNASTLDDRAISR</sequence>
<dbReference type="InterPro" id="IPR051908">
    <property type="entry name" value="Ribosomal_N-acetyltransferase"/>
</dbReference>
<evidence type="ECO:0000259" key="1">
    <source>
        <dbReference type="PROSITE" id="PS51186"/>
    </source>
</evidence>
<dbReference type="GO" id="GO:0005737">
    <property type="term" value="C:cytoplasm"/>
    <property type="evidence" value="ECO:0007669"/>
    <property type="project" value="TreeGrafter"/>
</dbReference>
<dbReference type="RefSeq" id="WP_071631647.1">
    <property type="nucleotide sequence ID" value="NZ_MOEC01000008.1"/>
</dbReference>
<keyword evidence="3" id="KW-1185">Reference proteome</keyword>
<evidence type="ECO:0000313" key="2">
    <source>
        <dbReference type="EMBL" id="OIS93729.1"/>
    </source>
</evidence>
<feature type="domain" description="N-acetyltransferase" evidence="1">
    <location>
        <begin position="11"/>
        <end position="167"/>
    </location>
</feature>
<protein>
    <recommendedName>
        <fullName evidence="1">N-acetyltransferase domain-containing protein</fullName>
    </recommendedName>
</protein>
<dbReference type="PANTHER" id="PTHR43441:SF2">
    <property type="entry name" value="FAMILY ACETYLTRANSFERASE, PUTATIVE (AFU_ORTHOLOGUE AFUA_7G00850)-RELATED"/>
    <property type="match status" value="1"/>
</dbReference>
<proteinExistence type="predicted"/>
<comment type="caution">
    <text evidence="2">The sequence shown here is derived from an EMBL/GenBank/DDBJ whole genome shotgun (WGS) entry which is preliminary data.</text>
</comment>
<dbReference type="InterPro" id="IPR000182">
    <property type="entry name" value="GNAT_dom"/>
</dbReference>
<dbReference type="Gene3D" id="3.40.630.30">
    <property type="match status" value="1"/>
</dbReference>
<dbReference type="InterPro" id="IPR016181">
    <property type="entry name" value="Acyl_CoA_acyltransferase"/>
</dbReference>
<evidence type="ECO:0000313" key="3">
    <source>
        <dbReference type="Proteomes" id="UP000182985"/>
    </source>
</evidence>
<gene>
    <name evidence="2" type="ORF">BLA27_10155</name>
</gene>
<name>A0A1J6HMP9_9HYPH</name>
<dbReference type="SUPFAM" id="SSF55729">
    <property type="entry name" value="Acyl-CoA N-acyltransferases (Nat)"/>
    <property type="match status" value="1"/>
</dbReference>
<dbReference type="PANTHER" id="PTHR43441">
    <property type="entry name" value="RIBOSOMAL-PROTEIN-SERINE ACETYLTRANSFERASE"/>
    <property type="match status" value="1"/>
</dbReference>
<dbReference type="GO" id="GO:0008999">
    <property type="term" value="F:protein-N-terminal-alanine acetyltransferase activity"/>
    <property type="evidence" value="ECO:0007669"/>
    <property type="project" value="TreeGrafter"/>
</dbReference>
<dbReference type="AlphaFoldDB" id="A0A1J6HMP9"/>
<organism evidence="2 3">
    <name type="scientific">Brucella cytisi</name>
    <dbReference type="NCBI Taxonomy" id="407152"/>
    <lineage>
        <taxon>Bacteria</taxon>
        <taxon>Pseudomonadati</taxon>
        <taxon>Pseudomonadota</taxon>
        <taxon>Alphaproteobacteria</taxon>
        <taxon>Hyphomicrobiales</taxon>
        <taxon>Brucellaceae</taxon>
        <taxon>Brucella/Ochrobactrum group</taxon>
        <taxon>Brucella</taxon>
    </lineage>
</organism>
<reference evidence="2 3" key="1">
    <citation type="submission" date="2016-10" db="EMBL/GenBank/DDBJ databases">
        <title>The Draft Genome Sequence of the Potato Rhizosphere Bacteria Ochrobactrum sp. IPA7.2.</title>
        <authorList>
            <person name="Gogoleva N.E."/>
            <person name="Khlopko Y.A."/>
            <person name="Burygin G.L."/>
            <person name="Plotnikov A.O."/>
        </authorList>
    </citation>
    <scope>NUCLEOTIDE SEQUENCE [LARGE SCALE GENOMIC DNA]</scope>
    <source>
        <strain evidence="2 3">IPA7.2</strain>
    </source>
</reference>
<accession>A0A1J6HMP9</accession>
<dbReference type="CDD" id="cd04301">
    <property type="entry name" value="NAT_SF"/>
    <property type="match status" value="1"/>
</dbReference>
<dbReference type="Proteomes" id="UP000182985">
    <property type="component" value="Unassembled WGS sequence"/>
</dbReference>